<protein>
    <recommendedName>
        <fullName evidence="3">CID domain-containing protein</fullName>
    </recommendedName>
</protein>
<feature type="region of interest" description="Disordered" evidence="2">
    <location>
        <begin position="550"/>
        <end position="600"/>
    </location>
</feature>
<evidence type="ECO:0000256" key="1">
    <source>
        <dbReference type="ARBA" id="ARBA00022664"/>
    </source>
</evidence>
<feature type="compositionally biased region" description="Polar residues" evidence="2">
    <location>
        <begin position="1043"/>
        <end position="1070"/>
    </location>
</feature>
<dbReference type="Proteomes" id="UP001159364">
    <property type="component" value="Linkage Group LG07"/>
</dbReference>
<feature type="compositionally biased region" description="Pro residues" evidence="2">
    <location>
        <begin position="1077"/>
        <end position="1188"/>
    </location>
</feature>
<feature type="region of interest" description="Disordered" evidence="2">
    <location>
        <begin position="647"/>
        <end position="671"/>
    </location>
</feature>
<keyword evidence="1" id="KW-0507">mRNA processing</keyword>
<dbReference type="Gene3D" id="1.25.40.90">
    <property type="match status" value="1"/>
</dbReference>
<accession>A0AAV8SZ91</accession>
<reference evidence="4 5" key="1">
    <citation type="submission" date="2021-09" db="EMBL/GenBank/DDBJ databases">
        <title>Genomic insights and catalytic innovation underlie evolution of tropane alkaloids biosynthesis.</title>
        <authorList>
            <person name="Wang Y.-J."/>
            <person name="Tian T."/>
            <person name="Huang J.-P."/>
            <person name="Huang S.-X."/>
        </authorList>
    </citation>
    <scope>NUCLEOTIDE SEQUENCE [LARGE SCALE GENOMIC DNA]</scope>
    <source>
        <strain evidence="4">KIB-2018</strain>
        <tissue evidence="4">Leaf</tissue>
    </source>
</reference>
<dbReference type="PRINTS" id="PR01217">
    <property type="entry name" value="PRICHEXTENSN"/>
</dbReference>
<dbReference type="InterPro" id="IPR000313">
    <property type="entry name" value="PWWP_dom"/>
</dbReference>
<feature type="region of interest" description="Disordered" evidence="2">
    <location>
        <begin position="206"/>
        <end position="237"/>
    </location>
</feature>
<feature type="region of interest" description="Disordered" evidence="2">
    <location>
        <begin position="264"/>
        <end position="316"/>
    </location>
</feature>
<dbReference type="InterPro" id="IPR008942">
    <property type="entry name" value="ENTH_VHS"/>
</dbReference>
<sequence length="1404" mass="151451">MAPGRKKGANKAKAKKQLSLGDLVLAKVKGHPLACQGLYFHFLSFLLKNISRPEDWDKAPDPKKYFVHFFGTGEIAFVTSADIQIFNNDVKNKLSARCQGKTGKSFSQAVKEISVAFEDLQKRKLGGLGDDVDESALGCELDSHSNREGETDDDVVKPSPLFNGEEQHHTSLASDIDDGYHVKVENADDVKYANCAKKVGNSTLMNGHKSKMLGTDSKRRLEGADEGSGSTGVKSLKDSIDVGGKLEDGVRGEIAGVHCAGSSPVAVKSESGMSSGKKSKKPITYQKGSRVCQGSNDSKNGLHPRPGSSKFEACDTSHPAKKSKFVDVEDGAAVRLSAKNLMNHASRSTADEKSVKDSGGKREILLALRAQTGKDRSYVPLQASKDKSDFSLQSDRTDLFSPTVKAKSDASAEMIKVKADISGDEAVLPVTKRHRRALEAMLGSTSLNSDDRIAKSSLDPKNVLSSGNAGATVHQLPKRRRAVCLYGDDDEDEEPKTPVHGGSGRVSREPRSMSDTIKKKDANVTSLLRQQHVGVINTEKNIGASFGFERSRSKETVSHSQQKIMKKPDMSGPPSPGKIEMEHLPSKDSKPISTSPRQSPRLFPATKSIGEHHEPVKPVIKVSSIKGLQPSSSKVSGHVSDCLNTSYGNGASQMNRPALSGERPKTTPKAPSRISADLLETSAELQVGMEDRSGWFVESKTPDSAMSMKHLIAAAQAKRNTLSPSLVQPFLSETSNLLQGDMQGIHHHANLVSPSTHARESSSHNQLENEETEERRLSSGQRAGGGSLSGGTEAAVARDAFEGMVETLSRTKESIGRATRLAIDCAKYGIANELETEPSFHHKVDLFFLVDSITQCSHNQKVVSSFTAIVSPSIAGASYVPTVQAALPRLLGAAAPAGASARENRRQCLKVLGCGWRKVLPESALRRYIDDFGVSNDDTSRAVDDPIREMEGMLVDEYGSNATFQLPGLLSCSILEDDEDDFPSSLSKEEADAQPVVEPISALQESDTSTIAGIDRRHCILEDVDGELEMEDVSGNEKDDTSSHSSGSVEMETQQQSMHGLTEPALNNSMELAPLPEGSPPLPPNSPPPPPPLPQSPPPPPPPASPSPPPPPPPPPVLPRPPVLLPPPPPRLQAPPPPPPPPLQAPPPPPPPPLQTPPPPPPPPLQAPPPPPSLLPPPPSIPSEPPPHVLSMGALPPMVSQASVPIQPTVQPQSGNQMITMPGNSTQGNHIDGVVKSELFPQHFTPSSVCNQEPTGFSSSRQLEYGQNGTYMNPQASQANPHFQPEYNWSFSFTNPAIQQHPQQVYPHPYNLSSLPDSRRQFVPEDQWRMPPSDFNTNNHHGAWMNGRTPSHEALLLVRKVWISYFRPPIERPVANNMSFHPLPLTACHQELQFGSWCITNVAL</sequence>
<dbReference type="GO" id="GO:0005634">
    <property type="term" value="C:nucleus"/>
    <property type="evidence" value="ECO:0007669"/>
    <property type="project" value="UniProtKB-ARBA"/>
</dbReference>
<feature type="region of interest" description="Disordered" evidence="2">
    <location>
        <begin position="1028"/>
        <end position="1194"/>
    </location>
</feature>
<dbReference type="Pfam" id="PF00855">
    <property type="entry name" value="PWWP"/>
    <property type="match status" value="1"/>
</dbReference>
<evidence type="ECO:0000256" key="2">
    <source>
        <dbReference type="SAM" id="MobiDB-lite"/>
    </source>
</evidence>
<feature type="domain" description="CID" evidence="3">
    <location>
        <begin position="800"/>
        <end position="933"/>
    </location>
</feature>
<dbReference type="SUPFAM" id="SSF63748">
    <property type="entry name" value="Tudor/PWWP/MBT"/>
    <property type="match status" value="1"/>
</dbReference>
<dbReference type="EMBL" id="JAIWQS010000007">
    <property type="protein sequence ID" value="KAJ8759369.1"/>
    <property type="molecule type" value="Genomic_DNA"/>
</dbReference>
<dbReference type="Gene3D" id="2.30.30.140">
    <property type="match status" value="1"/>
</dbReference>
<dbReference type="PANTHER" id="PTHR12550">
    <property type="entry name" value="HEPATOMA-DERIVED GROWTH FACTOR-RELATED"/>
    <property type="match status" value="1"/>
</dbReference>
<feature type="compositionally biased region" description="Basic and acidic residues" evidence="2">
    <location>
        <begin position="506"/>
        <end position="521"/>
    </location>
</feature>
<feature type="compositionally biased region" description="Basic and acidic residues" evidence="2">
    <location>
        <begin position="579"/>
        <end position="590"/>
    </location>
</feature>
<feature type="region of interest" description="Disordered" evidence="2">
    <location>
        <begin position="753"/>
        <end position="793"/>
    </location>
</feature>
<evidence type="ECO:0000313" key="5">
    <source>
        <dbReference type="Proteomes" id="UP001159364"/>
    </source>
</evidence>
<dbReference type="InterPro" id="IPR006569">
    <property type="entry name" value="CID_dom"/>
</dbReference>
<evidence type="ECO:0000313" key="4">
    <source>
        <dbReference type="EMBL" id="KAJ8759369.1"/>
    </source>
</evidence>
<dbReference type="GO" id="GO:0006397">
    <property type="term" value="P:mRNA processing"/>
    <property type="evidence" value="ECO:0007669"/>
    <property type="project" value="UniProtKB-KW"/>
</dbReference>
<organism evidence="4 5">
    <name type="scientific">Erythroxylum novogranatense</name>
    <dbReference type="NCBI Taxonomy" id="1862640"/>
    <lineage>
        <taxon>Eukaryota</taxon>
        <taxon>Viridiplantae</taxon>
        <taxon>Streptophyta</taxon>
        <taxon>Embryophyta</taxon>
        <taxon>Tracheophyta</taxon>
        <taxon>Spermatophyta</taxon>
        <taxon>Magnoliopsida</taxon>
        <taxon>eudicotyledons</taxon>
        <taxon>Gunneridae</taxon>
        <taxon>Pentapetalae</taxon>
        <taxon>rosids</taxon>
        <taxon>fabids</taxon>
        <taxon>Malpighiales</taxon>
        <taxon>Erythroxylaceae</taxon>
        <taxon>Erythroxylum</taxon>
    </lineage>
</organism>
<keyword evidence="5" id="KW-1185">Reference proteome</keyword>
<dbReference type="SMART" id="SM00582">
    <property type="entry name" value="RPR"/>
    <property type="match status" value="1"/>
</dbReference>
<gene>
    <name evidence="4" type="ORF">K2173_006889</name>
</gene>
<feature type="region of interest" description="Disordered" evidence="2">
    <location>
        <begin position="487"/>
        <end position="521"/>
    </location>
</feature>
<comment type="caution">
    <text evidence="4">The sequence shown here is derived from an EMBL/GenBank/DDBJ whole genome shotgun (WGS) entry which is preliminary data.</text>
</comment>
<proteinExistence type="predicted"/>
<name>A0AAV8SZ91_9ROSI</name>
<evidence type="ECO:0000259" key="3">
    <source>
        <dbReference type="SMART" id="SM00582"/>
    </source>
</evidence>
<dbReference type="PANTHER" id="PTHR12550:SF70">
    <property type="entry name" value="JIL-1 ANCHORING AND STABILIZING PROTEIN, ISOFORM A"/>
    <property type="match status" value="1"/>
</dbReference>